<dbReference type="InterPro" id="IPR002346">
    <property type="entry name" value="Mopterin_DH_FAD-bd"/>
</dbReference>
<dbReference type="InterPro" id="IPR002888">
    <property type="entry name" value="2Fe-2S-bd"/>
</dbReference>
<dbReference type="EMBL" id="BIFQ01000002">
    <property type="protein sequence ID" value="GCE09683.1"/>
    <property type="molecule type" value="Genomic_DNA"/>
</dbReference>
<dbReference type="InterPro" id="IPR036010">
    <property type="entry name" value="2Fe-2S_ferredoxin-like_sf"/>
</dbReference>
<dbReference type="GO" id="GO:0016491">
    <property type="term" value="F:oxidoreductase activity"/>
    <property type="evidence" value="ECO:0007669"/>
    <property type="project" value="UniProtKB-KW"/>
</dbReference>
<keyword evidence="4" id="KW-0274">FAD</keyword>
<dbReference type="Gene3D" id="3.30.390.50">
    <property type="entry name" value="CO dehydrogenase flavoprotein, C-terminal domain"/>
    <property type="match status" value="1"/>
</dbReference>
<dbReference type="SUPFAM" id="SSF47741">
    <property type="entry name" value="CO dehydrogenase ISP C-domain like"/>
    <property type="match status" value="1"/>
</dbReference>
<dbReference type="InterPro" id="IPR036884">
    <property type="entry name" value="2Fe-2S-bd_dom_sf"/>
</dbReference>
<proteinExistence type="predicted"/>
<dbReference type="InterPro" id="IPR016169">
    <property type="entry name" value="FAD-bd_PCMH_sub2"/>
</dbReference>
<dbReference type="PROSITE" id="PS51387">
    <property type="entry name" value="FAD_PCMH"/>
    <property type="match status" value="1"/>
</dbReference>
<dbReference type="InterPro" id="IPR016208">
    <property type="entry name" value="Ald_Oxase/xanthine_DH-like"/>
</dbReference>
<reference evidence="11" key="1">
    <citation type="submission" date="2018-12" db="EMBL/GenBank/DDBJ databases">
        <title>Tengunoibacter tsumagoiensis gen. nov., sp. nov., Dictyobacter kobayashii sp. nov., D. alpinus sp. nov., and D. joshuensis sp. nov. and description of Dictyobacteraceae fam. nov. within the order Ktedonobacterales isolated from Tengu-no-mugimeshi.</title>
        <authorList>
            <person name="Wang C.M."/>
            <person name="Zheng Y."/>
            <person name="Sakai Y."/>
            <person name="Toyoda A."/>
            <person name="Minakuchi Y."/>
            <person name="Abe K."/>
            <person name="Yokota A."/>
            <person name="Yabe S."/>
        </authorList>
    </citation>
    <scope>NUCLEOTIDE SEQUENCE [LARGE SCALE GENOMIC DNA]</scope>
    <source>
        <strain evidence="11">S-27</strain>
    </source>
</reference>
<dbReference type="InterPro" id="IPR001041">
    <property type="entry name" value="2Fe-2S_ferredoxin-type"/>
</dbReference>
<dbReference type="Pfam" id="PF03450">
    <property type="entry name" value="CO_deh_flav_C"/>
    <property type="match status" value="1"/>
</dbReference>
<evidence type="ECO:0000313" key="10">
    <source>
        <dbReference type="EMBL" id="GCE09683.1"/>
    </source>
</evidence>
<dbReference type="InterPro" id="IPR016166">
    <property type="entry name" value="FAD-bd_PCMH"/>
</dbReference>
<dbReference type="Pfam" id="PF01799">
    <property type="entry name" value="Fer2_2"/>
    <property type="match status" value="1"/>
</dbReference>
<dbReference type="GO" id="GO:0071949">
    <property type="term" value="F:FAD binding"/>
    <property type="evidence" value="ECO:0007669"/>
    <property type="project" value="InterPro"/>
</dbReference>
<evidence type="ECO:0000256" key="5">
    <source>
        <dbReference type="ARBA" id="ARBA00023002"/>
    </source>
</evidence>
<dbReference type="Proteomes" id="UP000287224">
    <property type="component" value="Unassembled WGS sequence"/>
</dbReference>
<dbReference type="Gene3D" id="1.10.150.120">
    <property type="entry name" value="[2Fe-2S]-binding domain"/>
    <property type="match status" value="1"/>
</dbReference>
<sequence>MPMWQTYLQPVQLEDALDLIWEHRDRARIIAGGTDVLVELQRGVKPTTTLIDVSKLRELKYVREEHDEIVLGALATHNDVIMSELCRRYALPLAQACWEVGAPPIRTRATIAGNLVTASPANDTIAPLLALNARVILTNPYGERSVPLEQFYTGVRRTILQPGEMLREIRFPRMSEQQRGLFIKLGLRRAQAISVINLALLLTLGDEERVDEAQITLGCLAPTIIHARTSEAFLAGKQLTPELCREAARLAAHDASPIDDVRSSATYRLRTLSTLLEDGLRRLATPQEPASWMRSPVSLETPWNNEGRVAPLVERIETTVNGQAHQWSGAHQKTLLNVLREDAGLTGTKEGCAEGECGACTVWLNGQAVMSCLVPAAQAHGAEVTTIEGLSSDEAHLHPLQQAFIDHAAVQCGYCIPGMLMSGARLLAEYPQPSMEQIRAALSGNICRCTGYRKIWEAVQSVGEQQGGTLV</sequence>
<evidence type="ECO:0000256" key="2">
    <source>
        <dbReference type="ARBA" id="ARBA00022714"/>
    </source>
</evidence>
<name>A0A401ZS61_9CHLR</name>
<organism evidence="10 11">
    <name type="scientific">Dictyobacter aurantiacus</name>
    <dbReference type="NCBI Taxonomy" id="1936993"/>
    <lineage>
        <taxon>Bacteria</taxon>
        <taxon>Bacillati</taxon>
        <taxon>Chloroflexota</taxon>
        <taxon>Ktedonobacteria</taxon>
        <taxon>Ktedonobacterales</taxon>
        <taxon>Dictyobacteraceae</taxon>
        <taxon>Dictyobacter</taxon>
    </lineage>
</organism>
<keyword evidence="7" id="KW-0411">Iron-sulfur</keyword>
<accession>A0A401ZS61</accession>
<evidence type="ECO:0000256" key="4">
    <source>
        <dbReference type="ARBA" id="ARBA00022827"/>
    </source>
</evidence>
<dbReference type="PANTHER" id="PTHR45444">
    <property type="entry name" value="XANTHINE DEHYDROGENASE"/>
    <property type="match status" value="1"/>
</dbReference>
<dbReference type="InterPro" id="IPR036683">
    <property type="entry name" value="CO_DH_flav_C_dom_sf"/>
</dbReference>
<keyword evidence="2" id="KW-0001">2Fe-2S</keyword>
<dbReference type="SMART" id="SM01092">
    <property type="entry name" value="CO_deh_flav_C"/>
    <property type="match status" value="1"/>
</dbReference>
<keyword evidence="6" id="KW-0408">Iron</keyword>
<keyword evidence="5" id="KW-0560">Oxidoreductase</keyword>
<dbReference type="SUPFAM" id="SSF55447">
    <property type="entry name" value="CO dehydrogenase flavoprotein C-terminal domain-like"/>
    <property type="match status" value="1"/>
</dbReference>
<dbReference type="InterPro" id="IPR006058">
    <property type="entry name" value="2Fe2S_fd_BS"/>
</dbReference>
<dbReference type="PROSITE" id="PS00197">
    <property type="entry name" value="2FE2S_FER_1"/>
    <property type="match status" value="1"/>
</dbReference>
<protein>
    <recommendedName>
        <fullName evidence="12">Oxidoreductase</fullName>
    </recommendedName>
</protein>
<evidence type="ECO:0000259" key="8">
    <source>
        <dbReference type="PROSITE" id="PS51085"/>
    </source>
</evidence>
<gene>
    <name evidence="10" type="ORF">KDAU_70120</name>
</gene>
<evidence type="ECO:0000256" key="7">
    <source>
        <dbReference type="ARBA" id="ARBA00023014"/>
    </source>
</evidence>
<dbReference type="SUPFAM" id="SSF54292">
    <property type="entry name" value="2Fe-2S ferredoxin-like"/>
    <property type="match status" value="1"/>
</dbReference>
<evidence type="ECO:0000259" key="9">
    <source>
        <dbReference type="PROSITE" id="PS51387"/>
    </source>
</evidence>
<feature type="domain" description="2Fe-2S ferredoxin-type" evidence="8">
    <location>
        <begin position="314"/>
        <end position="390"/>
    </location>
</feature>
<dbReference type="PROSITE" id="PS51085">
    <property type="entry name" value="2FE2S_FER_2"/>
    <property type="match status" value="1"/>
</dbReference>
<dbReference type="GO" id="GO:0051537">
    <property type="term" value="F:2 iron, 2 sulfur cluster binding"/>
    <property type="evidence" value="ECO:0007669"/>
    <property type="project" value="UniProtKB-KW"/>
</dbReference>
<keyword evidence="3" id="KW-0479">Metal-binding</keyword>
<dbReference type="Gene3D" id="3.10.20.30">
    <property type="match status" value="1"/>
</dbReference>
<dbReference type="InterPro" id="IPR012675">
    <property type="entry name" value="Beta-grasp_dom_sf"/>
</dbReference>
<dbReference type="GO" id="GO:0005506">
    <property type="term" value="F:iron ion binding"/>
    <property type="evidence" value="ECO:0007669"/>
    <property type="project" value="InterPro"/>
</dbReference>
<dbReference type="Gene3D" id="3.30.465.10">
    <property type="match status" value="1"/>
</dbReference>
<dbReference type="Pfam" id="PF00111">
    <property type="entry name" value="Fer2"/>
    <property type="match status" value="1"/>
</dbReference>
<dbReference type="SUPFAM" id="SSF56176">
    <property type="entry name" value="FAD-binding/transporter-associated domain-like"/>
    <property type="match status" value="1"/>
</dbReference>
<dbReference type="FunFam" id="1.10.150.120:FF:000003">
    <property type="entry name" value="Carbon monoxide dehydrogenase, small subunit"/>
    <property type="match status" value="1"/>
</dbReference>
<dbReference type="AlphaFoldDB" id="A0A401ZS61"/>
<dbReference type="Pfam" id="PF00941">
    <property type="entry name" value="FAD_binding_5"/>
    <property type="match status" value="1"/>
</dbReference>
<evidence type="ECO:0000313" key="11">
    <source>
        <dbReference type="Proteomes" id="UP000287224"/>
    </source>
</evidence>
<dbReference type="CDD" id="cd00207">
    <property type="entry name" value="fer2"/>
    <property type="match status" value="1"/>
</dbReference>
<evidence type="ECO:0000256" key="6">
    <source>
        <dbReference type="ARBA" id="ARBA00023004"/>
    </source>
</evidence>
<evidence type="ECO:0000256" key="1">
    <source>
        <dbReference type="ARBA" id="ARBA00022630"/>
    </source>
</evidence>
<dbReference type="Gene3D" id="3.30.43.10">
    <property type="entry name" value="Uridine Diphospho-n-acetylenolpyruvylglucosamine Reductase, domain 2"/>
    <property type="match status" value="1"/>
</dbReference>
<dbReference type="InterPro" id="IPR036318">
    <property type="entry name" value="FAD-bd_PCMH-like_sf"/>
</dbReference>
<evidence type="ECO:0008006" key="12">
    <source>
        <dbReference type="Google" id="ProtNLM"/>
    </source>
</evidence>
<keyword evidence="11" id="KW-1185">Reference proteome</keyword>
<feature type="domain" description="FAD-binding PCMH-type" evidence="9">
    <location>
        <begin position="1"/>
        <end position="176"/>
    </location>
</feature>
<evidence type="ECO:0000256" key="3">
    <source>
        <dbReference type="ARBA" id="ARBA00022723"/>
    </source>
</evidence>
<keyword evidence="1" id="KW-0285">Flavoprotein</keyword>
<dbReference type="InterPro" id="IPR016167">
    <property type="entry name" value="FAD-bd_PCMH_sub1"/>
</dbReference>
<dbReference type="InterPro" id="IPR005107">
    <property type="entry name" value="CO_DH_flav_C"/>
</dbReference>
<dbReference type="PANTHER" id="PTHR45444:SF3">
    <property type="entry name" value="XANTHINE DEHYDROGENASE"/>
    <property type="match status" value="1"/>
</dbReference>
<comment type="caution">
    <text evidence="10">The sequence shown here is derived from an EMBL/GenBank/DDBJ whole genome shotgun (WGS) entry which is preliminary data.</text>
</comment>